<dbReference type="EMBL" id="AEUN01000018">
    <property type="protein sequence ID" value="EHJ09066.1"/>
    <property type="molecule type" value="Genomic_DNA"/>
</dbReference>
<feature type="domain" description="AraC effector-binding" evidence="1">
    <location>
        <begin position="1"/>
        <end position="155"/>
    </location>
</feature>
<evidence type="ECO:0000313" key="3">
    <source>
        <dbReference type="Proteomes" id="UP000005413"/>
    </source>
</evidence>
<protein>
    <recommendedName>
        <fullName evidence="1">AraC effector-binding domain-containing protein</fullName>
    </recommendedName>
</protein>
<dbReference type="PANTHER" id="PTHR36444">
    <property type="entry name" value="TRANSCRIPTIONAL REGULATOR PROTEIN YOBU-RELATED"/>
    <property type="match status" value="1"/>
</dbReference>
<dbReference type="PATRIC" id="fig|911238.3.peg.168"/>
<dbReference type="SUPFAM" id="SSF55136">
    <property type="entry name" value="Probable bacterial effector-binding domain"/>
    <property type="match status" value="1"/>
</dbReference>
<sequence>MDYKVKHLEALNLIGVTKSYSNGTEAQQHIADFWQQFFNMQWEQTLVAQSNNQLPGFLGVLLPHDNGRMDYMIAVSTDIEDDSEFETIQLAASKYMVVEAKGAVPKAIQHKMSEIHDYLANNHDISAKHAPFFEFYGEGDTSSDNYTTELWIPIN</sequence>
<dbReference type="InterPro" id="IPR053182">
    <property type="entry name" value="YobU-like_regulator"/>
</dbReference>
<accession>G5JFH3</accession>
<keyword evidence="3" id="KW-1185">Reference proteome</keyword>
<dbReference type="InterPro" id="IPR029442">
    <property type="entry name" value="GyrI-like"/>
</dbReference>
<evidence type="ECO:0000259" key="1">
    <source>
        <dbReference type="SMART" id="SM00871"/>
    </source>
</evidence>
<dbReference type="OrthoDB" id="9801123at2"/>
<organism evidence="2 3">
    <name type="scientific">Staphylococcus simiae CCM 7213 = CCUG 51256</name>
    <dbReference type="NCBI Taxonomy" id="911238"/>
    <lineage>
        <taxon>Bacteria</taxon>
        <taxon>Bacillati</taxon>
        <taxon>Bacillota</taxon>
        <taxon>Bacilli</taxon>
        <taxon>Bacillales</taxon>
        <taxon>Staphylococcaceae</taxon>
        <taxon>Staphylococcus</taxon>
    </lineage>
</organism>
<dbReference type="PANTHER" id="PTHR36444:SF3">
    <property type="entry name" value="TRANSCRIPTIONAL ACTIVATOR, PUTATIVE-RELATED"/>
    <property type="match status" value="1"/>
</dbReference>
<name>G5JFH3_9STAP</name>
<evidence type="ECO:0000313" key="2">
    <source>
        <dbReference type="EMBL" id="EHJ09066.1"/>
    </source>
</evidence>
<dbReference type="RefSeq" id="WP_002461743.1">
    <property type="nucleotide sequence ID" value="NZ_AEUN01000018.1"/>
</dbReference>
<dbReference type="AlphaFoldDB" id="G5JFH3"/>
<comment type="caution">
    <text evidence="2">The sequence shown here is derived from an EMBL/GenBank/DDBJ whole genome shotgun (WGS) entry which is preliminary data.</text>
</comment>
<gene>
    <name evidence="2" type="ORF">SS7213T_00926</name>
</gene>
<reference evidence="2 3" key="1">
    <citation type="journal article" date="2012" name="BMC Genomics">
        <title>Comparative genomic analysis of the genus Staphylococcus including Staphylococcus aureus and its newly described sister species Staphylococcus simiae.</title>
        <authorList>
            <person name="Suzuki H."/>
            <person name="Lefebure T."/>
            <person name="Pavinski Bitar P."/>
            <person name="Stanhope M.J."/>
        </authorList>
    </citation>
    <scope>NUCLEOTIDE SEQUENCE [LARGE SCALE GENOMIC DNA]</scope>
    <source>
        <strain evidence="2 3">CCM 7213</strain>
    </source>
</reference>
<dbReference type="SMART" id="SM00871">
    <property type="entry name" value="AraC_E_bind"/>
    <property type="match status" value="1"/>
</dbReference>
<proteinExistence type="predicted"/>
<dbReference type="Proteomes" id="UP000005413">
    <property type="component" value="Unassembled WGS sequence"/>
</dbReference>
<dbReference type="InterPro" id="IPR011256">
    <property type="entry name" value="Reg_factor_effector_dom_sf"/>
</dbReference>
<dbReference type="InterPro" id="IPR010499">
    <property type="entry name" value="AraC_E-bd"/>
</dbReference>
<dbReference type="Pfam" id="PF06445">
    <property type="entry name" value="GyrI-like"/>
    <property type="match status" value="1"/>
</dbReference>
<dbReference type="Gene3D" id="3.20.80.10">
    <property type="entry name" value="Regulatory factor, effector binding domain"/>
    <property type="match status" value="1"/>
</dbReference>